<dbReference type="SUPFAM" id="SSF52540">
    <property type="entry name" value="P-loop containing nucleoside triphosphate hydrolases"/>
    <property type="match status" value="1"/>
</dbReference>
<dbReference type="Proteomes" id="UP001277803">
    <property type="component" value="Unassembled WGS sequence"/>
</dbReference>
<feature type="domain" description="DUF4143" evidence="2">
    <location>
        <begin position="201"/>
        <end position="341"/>
    </location>
</feature>
<dbReference type="PANTHER" id="PTHR33295">
    <property type="entry name" value="ATPASE"/>
    <property type="match status" value="1"/>
</dbReference>
<dbReference type="InterPro" id="IPR027417">
    <property type="entry name" value="P-loop_NTPase"/>
</dbReference>
<dbReference type="PANTHER" id="PTHR33295:SF20">
    <property type="entry name" value="ATPASE"/>
    <property type="match status" value="1"/>
</dbReference>
<name>A0A6N2R308_BIFLN</name>
<reference evidence="4" key="1">
    <citation type="submission" date="2019-11" db="EMBL/GenBank/DDBJ databases">
        <authorList>
            <person name="Feng L."/>
        </authorList>
    </citation>
    <scope>NUCLEOTIDE SEQUENCE</scope>
    <source>
        <strain evidence="4">BlongumLFYP82</strain>
    </source>
</reference>
<reference evidence="3" key="2">
    <citation type="submission" date="2023-10" db="EMBL/GenBank/DDBJ databases">
        <title>Rapid discrimination of Bifidobacterium longum Subspecies based on MALDI-TOF MS and Machine Learning.</title>
        <authorList>
            <person name="Chen J."/>
        </authorList>
    </citation>
    <scope>NUCLEOTIDE SEQUENCE</scope>
    <source>
        <strain evidence="3">YGMCC0039</strain>
    </source>
</reference>
<evidence type="ECO:0000313" key="4">
    <source>
        <dbReference type="EMBL" id="VYS75187.1"/>
    </source>
</evidence>
<dbReference type="Pfam" id="PF13173">
    <property type="entry name" value="AAA_14"/>
    <property type="match status" value="1"/>
</dbReference>
<keyword evidence="3" id="KW-0067">ATP-binding</keyword>
<dbReference type="Pfam" id="PF13635">
    <property type="entry name" value="DUF4143"/>
    <property type="match status" value="1"/>
</dbReference>
<accession>A0A6N2R308</accession>
<dbReference type="EMBL" id="JAWLRA010000032">
    <property type="protein sequence ID" value="MDW3126783.1"/>
    <property type="molecule type" value="Genomic_DNA"/>
</dbReference>
<dbReference type="GO" id="GO:0005524">
    <property type="term" value="F:ATP binding"/>
    <property type="evidence" value="ECO:0007669"/>
    <property type="project" value="UniProtKB-KW"/>
</dbReference>
<protein>
    <submittedName>
        <fullName evidence="3">ATP-binding protein</fullName>
    </submittedName>
</protein>
<keyword evidence="3" id="KW-0547">Nucleotide-binding</keyword>
<dbReference type="EMBL" id="CACRSV010000002">
    <property type="protein sequence ID" value="VYS75187.1"/>
    <property type="molecule type" value="Genomic_DNA"/>
</dbReference>
<dbReference type="InterPro" id="IPR041682">
    <property type="entry name" value="AAA_14"/>
</dbReference>
<dbReference type="AlphaFoldDB" id="A0A6N2R308"/>
<evidence type="ECO:0000313" key="3">
    <source>
        <dbReference type="EMBL" id="MDW3126783.1"/>
    </source>
</evidence>
<evidence type="ECO:0000259" key="1">
    <source>
        <dbReference type="Pfam" id="PF13173"/>
    </source>
</evidence>
<dbReference type="RefSeq" id="WP_144169606.1">
    <property type="nucleotide sequence ID" value="NZ_CACRSV010000002.1"/>
</dbReference>
<proteinExistence type="predicted"/>
<sequence>MIDRPEYLKRLDSWKDHDVIKVITGVRRCGKSTLMELWKHRLAEGYGVPPESIVHINLELVENEPLLEYHRLHEEILRRCETISGAHYVLIDEIQNVPDFQKTLDSLQARGGIDLYVTGSNAKLLSGTLATLISGRYVEISMTPLSFSEYVRARSDDDRGLRRVWSDYLRDGAMPATVGFPGDETMLHDYLDGILNTVLLKDVAERLGASNIGALGALTRYMFGNIGNLTTPKTIANTMTSLGTKITAPTVSSYLDGLSDAFILYPAHRYDIKGKRILKQEKKYYAVDLGMRRILCSNNVRDIGRLLENVVFLELMRREGDVYVGQSSGGEIDFVTNGPGGCRYYQVSESVHDSATLDRELSSLRAVRDNYPKTLITLDDERPYSHEGIRQVYALDWLLNEDHKKQ</sequence>
<evidence type="ECO:0000259" key="2">
    <source>
        <dbReference type="Pfam" id="PF13635"/>
    </source>
</evidence>
<dbReference type="InterPro" id="IPR025420">
    <property type="entry name" value="DUF4143"/>
</dbReference>
<organism evidence="4">
    <name type="scientific">Bifidobacterium longum</name>
    <dbReference type="NCBI Taxonomy" id="216816"/>
    <lineage>
        <taxon>Bacteria</taxon>
        <taxon>Bacillati</taxon>
        <taxon>Actinomycetota</taxon>
        <taxon>Actinomycetes</taxon>
        <taxon>Bifidobacteriales</taxon>
        <taxon>Bifidobacteriaceae</taxon>
        <taxon>Bifidobacterium</taxon>
    </lineage>
</organism>
<feature type="domain" description="AAA" evidence="1">
    <location>
        <begin position="20"/>
        <end position="150"/>
    </location>
</feature>
<gene>
    <name evidence="4" type="ORF">BLLFYP82_00473</name>
    <name evidence="3" type="ORF">RS890_06755</name>
</gene>